<feature type="compositionally biased region" description="Basic and acidic residues" evidence="1">
    <location>
        <begin position="403"/>
        <end position="426"/>
    </location>
</feature>
<evidence type="ECO:0000313" key="3">
    <source>
        <dbReference type="EMBL" id="TQE13969.1"/>
    </source>
</evidence>
<feature type="region of interest" description="Disordered" evidence="1">
    <location>
        <begin position="297"/>
        <end position="319"/>
    </location>
</feature>
<dbReference type="GO" id="GO:0010073">
    <property type="term" value="P:meristem maintenance"/>
    <property type="evidence" value="ECO:0007669"/>
    <property type="project" value="InterPro"/>
</dbReference>
<dbReference type="InterPro" id="IPR044824">
    <property type="entry name" value="MAIN-like"/>
</dbReference>
<reference evidence="3 4" key="1">
    <citation type="journal article" date="2019" name="G3 (Bethesda)">
        <title>Sequencing of a Wild Apple (Malus baccata) Genome Unravels the Differences Between Cultivated and Wild Apple Species Regarding Disease Resistance and Cold Tolerance.</title>
        <authorList>
            <person name="Chen X."/>
        </authorList>
    </citation>
    <scope>NUCLEOTIDE SEQUENCE [LARGE SCALE GENOMIC DNA]</scope>
    <source>
        <strain evidence="4">cv. Shandingzi</strain>
        <tissue evidence="3">Leaves</tissue>
    </source>
</reference>
<evidence type="ECO:0000259" key="2">
    <source>
        <dbReference type="Pfam" id="PF10536"/>
    </source>
</evidence>
<evidence type="ECO:0000313" key="4">
    <source>
        <dbReference type="Proteomes" id="UP000315295"/>
    </source>
</evidence>
<dbReference type="InterPro" id="IPR019557">
    <property type="entry name" value="AminoTfrase-like_pln_mobile"/>
</dbReference>
<protein>
    <recommendedName>
        <fullName evidence="2">Aminotransferase-like plant mobile domain-containing protein</fullName>
    </recommendedName>
</protein>
<gene>
    <name evidence="3" type="ORF">C1H46_000391</name>
</gene>
<dbReference type="EMBL" id="VIEB01000007">
    <property type="protein sequence ID" value="TQE13969.1"/>
    <property type="molecule type" value="Genomic_DNA"/>
</dbReference>
<dbReference type="PANTHER" id="PTHR46033">
    <property type="entry name" value="PROTEIN MAIN-LIKE 2"/>
    <property type="match status" value="1"/>
</dbReference>
<feature type="compositionally biased region" description="Acidic residues" evidence="1">
    <location>
        <begin position="368"/>
        <end position="378"/>
    </location>
</feature>
<dbReference type="AlphaFoldDB" id="A0A540NSI9"/>
<sequence length="454" mass="50258">MGPSLLRTKFDKEEPSLDLVLKVRLFNEEEPSLDLVHPIDPKRISRCCINSGLFPAMLIHFEFSYGTGIGWADLVDTEPSFVNQRASLTRAKVLDAIFMTKKQIVCLEPKFHHHVVKRWSKETHTFVCAEGESTPTLEDVTNIMHLPIVGCLVFYDNKDTFSRQVIPWAMAIARGHVVSLASLFFGLFYHELDQLQTLEDVMSIPLFKNLDFPSLIKKLLTLLAPSIPFQGEDSEERSAFYFPFQCFSAITKFHSDKQSRLSPNVVSHPKLMLEHMTASSCSKHRCPIAVEERNALGDCSRSTKKSKASGVGKGKPTAKTHANEIAHAGHALRTSNAQASSSSSIPKPFKFLDITTASKEERSAGETEANEVADEGMAAEENSNTSADSDLRSGGHPQASLGKDIEGEDNGRELSSKDGSKAAKDVDLHEVKGFLNDEVEAKDTKVCFPILRSY</sequence>
<dbReference type="PANTHER" id="PTHR46033:SF1">
    <property type="entry name" value="PROTEIN MAIN-LIKE 2"/>
    <property type="match status" value="1"/>
</dbReference>
<dbReference type="Pfam" id="PF10536">
    <property type="entry name" value="PMD"/>
    <property type="match status" value="1"/>
</dbReference>
<feature type="domain" description="Aminotransferase-like plant mobile" evidence="2">
    <location>
        <begin position="108"/>
        <end position="160"/>
    </location>
</feature>
<proteinExistence type="predicted"/>
<comment type="caution">
    <text evidence="3">The sequence shown here is derived from an EMBL/GenBank/DDBJ whole genome shotgun (WGS) entry which is preliminary data.</text>
</comment>
<dbReference type="Proteomes" id="UP000315295">
    <property type="component" value="Unassembled WGS sequence"/>
</dbReference>
<evidence type="ECO:0000256" key="1">
    <source>
        <dbReference type="SAM" id="MobiDB-lite"/>
    </source>
</evidence>
<accession>A0A540NSI9</accession>
<name>A0A540NSI9_MALBA</name>
<keyword evidence="4" id="KW-1185">Reference proteome</keyword>
<feature type="region of interest" description="Disordered" evidence="1">
    <location>
        <begin position="356"/>
        <end position="426"/>
    </location>
</feature>
<organism evidence="3 4">
    <name type="scientific">Malus baccata</name>
    <name type="common">Siberian crab apple</name>
    <name type="synonym">Pyrus baccata</name>
    <dbReference type="NCBI Taxonomy" id="106549"/>
    <lineage>
        <taxon>Eukaryota</taxon>
        <taxon>Viridiplantae</taxon>
        <taxon>Streptophyta</taxon>
        <taxon>Embryophyta</taxon>
        <taxon>Tracheophyta</taxon>
        <taxon>Spermatophyta</taxon>
        <taxon>Magnoliopsida</taxon>
        <taxon>eudicotyledons</taxon>
        <taxon>Gunneridae</taxon>
        <taxon>Pentapetalae</taxon>
        <taxon>rosids</taxon>
        <taxon>fabids</taxon>
        <taxon>Rosales</taxon>
        <taxon>Rosaceae</taxon>
        <taxon>Amygdaloideae</taxon>
        <taxon>Maleae</taxon>
        <taxon>Malus</taxon>
    </lineage>
</organism>